<dbReference type="Gene3D" id="3.30.70.330">
    <property type="match status" value="2"/>
</dbReference>
<feature type="compositionally biased region" description="Low complexity" evidence="3">
    <location>
        <begin position="594"/>
        <end position="613"/>
    </location>
</feature>
<feature type="compositionally biased region" description="Polar residues" evidence="3">
    <location>
        <begin position="7"/>
        <end position="21"/>
    </location>
</feature>
<dbReference type="GO" id="GO:0005634">
    <property type="term" value="C:nucleus"/>
    <property type="evidence" value="ECO:0007669"/>
    <property type="project" value="TreeGrafter"/>
</dbReference>
<dbReference type="InterPro" id="IPR035979">
    <property type="entry name" value="RBD_domain_sf"/>
</dbReference>
<organism evidence="5 6">
    <name type="scientific">Ramularia collo-cygni</name>
    <dbReference type="NCBI Taxonomy" id="112498"/>
    <lineage>
        <taxon>Eukaryota</taxon>
        <taxon>Fungi</taxon>
        <taxon>Dikarya</taxon>
        <taxon>Ascomycota</taxon>
        <taxon>Pezizomycotina</taxon>
        <taxon>Dothideomycetes</taxon>
        <taxon>Dothideomycetidae</taxon>
        <taxon>Mycosphaerellales</taxon>
        <taxon>Mycosphaerellaceae</taxon>
        <taxon>Ramularia</taxon>
    </lineage>
</organism>
<dbReference type="GeneID" id="35601205"/>
<feature type="region of interest" description="Disordered" evidence="3">
    <location>
        <begin position="1"/>
        <end position="31"/>
    </location>
</feature>
<gene>
    <name evidence="5" type="ORF">RCC_06060</name>
</gene>
<dbReference type="PANTHER" id="PTHR48025:SF1">
    <property type="entry name" value="RRM DOMAIN-CONTAINING PROTEIN"/>
    <property type="match status" value="1"/>
</dbReference>
<accession>A0A2D3VHH6</accession>
<dbReference type="GO" id="GO:0003729">
    <property type="term" value="F:mRNA binding"/>
    <property type="evidence" value="ECO:0007669"/>
    <property type="project" value="TreeGrafter"/>
</dbReference>
<evidence type="ECO:0000313" key="6">
    <source>
        <dbReference type="Proteomes" id="UP000225277"/>
    </source>
</evidence>
<reference evidence="5 6" key="1">
    <citation type="submission" date="2016-03" db="EMBL/GenBank/DDBJ databases">
        <authorList>
            <person name="Ploux O."/>
        </authorList>
    </citation>
    <scope>NUCLEOTIDE SEQUENCE [LARGE SCALE GENOMIC DNA]</scope>
    <source>
        <strain evidence="5 6">URUG2</strain>
    </source>
</reference>
<dbReference type="Proteomes" id="UP000225277">
    <property type="component" value="Unassembled WGS sequence"/>
</dbReference>
<protein>
    <recommendedName>
        <fullName evidence="4">RRM domain-containing protein</fullName>
    </recommendedName>
</protein>
<dbReference type="OrthoDB" id="271725at2759"/>
<evidence type="ECO:0000256" key="1">
    <source>
        <dbReference type="ARBA" id="ARBA00022884"/>
    </source>
</evidence>
<keyword evidence="1 2" id="KW-0694">RNA-binding</keyword>
<feature type="domain" description="RRM" evidence="4">
    <location>
        <begin position="396"/>
        <end position="476"/>
    </location>
</feature>
<feature type="compositionally biased region" description="Polar residues" evidence="3">
    <location>
        <begin position="208"/>
        <end position="220"/>
    </location>
</feature>
<dbReference type="InterPro" id="IPR012677">
    <property type="entry name" value="Nucleotide-bd_a/b_plait_sf"/>
</dbReference>
<dbReference type="AlphaFoldDB" id="A0A2D3VHH6"/>
<evidence type="ECO:0000256" key="2">
    <source>
        <dbReference type="PROSITE-ProRule" id="PRU00176"/>
    </source>
</evidence>
<dbReference type="PROSITE" id="PS50102">
    <property type="entry name" value="RRM"/>
    <property type="match status" value="2"/>
</dbReference>
<dbReference type="PANTHER" id="PTHR48025">
    <property type="entry name" value="OS02G0815200 PROTEIN"/>
    <property type="match status" value="1"/>
</dbReference>
<feature type="domain" description="RRM" evidence="4">
    <location>
        <begin position="308"/>
        <end position="381"/>
    </location>
</feature>
<dbReference type="STRING" id="112498.A0A2D3VHH6"/>
<feature type="region of interest" description="Disordered" evidence="3">
    <location>
        <begin position="576"/>
        <end position="613"/>
    </location>
</feature>
<evidence type="ECO:0000256" key="3">
    <source>
        <dbReference type="SAM" id="MobiDB-lite"/>
    </source>
</evidence>
<name>A0A2D3VHH6_9PEZI</name>
<keyword evidence="6" id="KW-1185">Reference proteome</keyword>
<dbReference type="InterPro" id="IPR000504">
    <property type="entry name" value="RRM_dom"/>
</dbReference>
<dbReference type="InterPro" id="IPR050502">
    <property type="entry name" value="Euk_RNA-bind_prot"/>
</dbReference>
<dbReference type="EMBL" id="FJUY01000008">
    <property type="protein sequence ID" value="CZT20203.1"/>
    <property type="molecule type" value="Genomic_DNA"/>
</dbReference>
<feature type="region of interest" description="Disordered" evidence="3">
    <location>
        <begin position="189"/>
        <end position="222"/>
    </location>
</feature>
<proteinExistence type="predicted"/>
<dbReference type="Pfam" id="PF00076">
    <property type="entry name" value="RRM_1"/>
    <property type="match status" value="2"/>
</dbReference>
<dbReference type="SUPFAM" id="SSF54928">
    <property type="entry name" value="RNA-binding domain, RBD"/>
    <property type="match status" value="2"/>
</dbReference>
<dbReference type="RefSeq" id="XP_023627092.1">
    <property type="nucleotide sequence ID" value="XM_023771324.1"/>
</dbReference>
<dbReference type="SMART" id="SM00360">
    <property type="entry name" value="RRM"/>
    <property type="match status" value="2"/>
</dbReference>
<evidence type="ECO:0000259" key="4">
    <source>
        <dbReference type="PROSITE" id="PS50102"/>
    </source>
</evidence>
<evidence type="ECO:0000313" key="5">
    <source>
        <dbReference type="EMBL" id="CZT20203.1"/>
    </source>
</evidence>
<sequence>MAGFGYPTSTHPQLFGNSNRRQGPADSRFKNMASMDSKNVGSYARQNNGYNTANNGAMYAAQQQQYVSRGQQGQGYGMQHSSASDPMAALAHGFQGMNMTNQSFAAQAKNAMMSTAANNYGGLSVATSMPGSMYGGGAQYVFPGNYGAGAATQSPGMYTPHGSQYMQQMGYAGYQQHDNSPMSQAWTPTTAGANGEVPTLITPRRDSNSSNENDQPTTPSYAGYPGYPHGGVTINRSPSGVFTHSTPSPTSMMGPYGMPVAKQPEQSDVSPRIKLLINREPTIPRAIPAPSSPLKPLDRALENQRGETNVYIRGLLPETTDELLEIWGSRFGDIKSSKSIIDLNTGLCKGFGFVKYHNYEDAENCIRGFHYLGYEVSFARESFYSKLKTFADEGNTNLYVSNLPKSMNEHELANLFAPHKVCSSRILRDKNGHGRGVGFARFESRESCDEVIKTFNNHTIQNAGEELQIQIRFADTQEQKSLKQQTQAARQFRSAEYEYATQAWRQGRDPSTGSYDSRAPNEFDQYLGTAASVPIQGQRWAQSAIRQVPGRSPLGAVQSVPYTGAAQPPLVQVNVAANAEDQATPADNIADSKSVATSPATAHASTPITSEPE</sequence>